<organism evidence="1">
    <name type="scientific">uncultured Segetibacter sp</name>
    <dbReference type="NCBI Taxonomy" id="481133"/>
    <lineage>
        <taxon>Bacteria</taxon>
        <taxon>Pseudomonadati</taxon>
        <taxon>Bacteroidota</taxon>
        <taxon>Chitinophagia</taxon>
        <taxon>Chitinophagales</taxon>
        <taxon>Chitinophagaceae</taxon>
        <taxon>Segetibacter</taxon>
        <taxon>environmental samples</taxon>
    </lineage>
</organism>
<accession>A0A6J4TBY3</accession>
<name>A0A6J4TBY3_9BACT</name>
<evidence type="ECO:0000313" key="1">
    <source>
        <dbReference type="EMBL" id="CAA9519390.1"/>
    </source>
</evidence>
<gene>
    <name evidence="1" type="ORF">AVDCRST_MAG96-2844</name>
</gene>
<dbReference type="EMBL" id="CADCVN010001116">
    <property type="protein sequence ID" value="CAA9519390.1"/>
    <property type="molecule type" value="Genomic_DNA"/>
</dbReference>
<reference evidence="1" key="1">
    <citation type="submission" date="2020-02" db="EMBL/GenBank/DDBJ databases">
        <authorList>
            <person name="Meier V. D."/>
        </authorList>
    </citation>
    <scope>NUCLEOTIDE SEQUENCE</scope>
    <source>
        <strain evidence="1">AVDCRST_MAG96</strain>
    </source>
</reference>
<protein>
    <submittedName>
        <fullName evidence="1">Uncharacterized protein</fullName>
    </submittedName>
</protein>
<proteinExistence type="predicted"/>
<sequence length="47" mass="5415">MTVAFSKRFSSSFTQIFIAQKLYLILKEATVERQKTSCQTCLAIGYY</sequence>
<dbReference type="AlphaFoldDB" id="A0A6J4TBY3"/>